<protein>
    <submittedName>
        <fullName evidence="7">S8 family serine peptidase</fullName>
    </submittedName>
</protein>
<dbReference type="InterPro" id="IPR000209">
    <property type="entry name" value="Peptidase_S8/S53_dom"/>
</dbReference>
<keyword evidence="4 5" id="KW-0720">Serine protease</keyword>
<evidence type="ECO:0000313" key="7">
    <source>
        <dbReference type="EMBL" id="MDS0259466.1"/>
    </source>
</evidence>
<feature type="active site" description="Charge relay system" evidence="5">
    <location>
        <position position="98"/>
    </location>
</feature>
<proteinExistence type="inferred from homology"/>
<keyword evidence="3 5" id="KW-0378">Hydrolase</keyword>
<evidence type="ECO:0000256" key="2">
    <source>
        <dbReference type="ARBA" id="ARBA00022670"/>
    </source>
</evidence>
<keyword evidence="8" id="KW-1185">Reference proteome</keyword>
<evidence type="ECO:0000256" key="3">
    <source>
        <dbReference type="ARBA" id="ARBA00022801"/>
    </source>
</evidence>
<organism evidence="7 8">
    <name type="scientific">Haloarcula saliterrae</name>
    <dbReference type="NCBI Taxonomy" id="2950534"/>
    <lineage>
        <taxon>Archaea</taxon>
        <taxon>Methanobacteriati</taxon>
        <taxon>Methanobacteriota</taxon>
        <taxon>Stenosarchaea group</taxon>
        <taxon>Halobacteria</taxon>
        <taxon>Halobacteriales</taxon>
        <taxon>Haloarculaceae</taxon>
        <taxon>Haloarcula</taxon>
    </lineage>
</organism>
<evidence type="ECO:0000259" key="6">
    <source>
        <dbReference type="Pfam" id="PF00082"/>
    </source>
</evidence>
<dbReference type="Pfam" id="PF00082">
    <property type="entry name" value="Peptidase_S8"/>
    <property type="match status" value="1"/>
</dbReference>
<feature type="active site" description="Charge relay system" evidence="5">
    <location>
        <position position="362"/>
    </location>
</feature>
<evidence type="ECO:0000256" key="1">
    <source>
        <dbReference type="ARBA" id="ARBA00011073"/>
    </source>
</evidence>
<dbReference type="PANTHER" id="PTHR43806">
    <property type="entry name" value="PEPTIDASE S8"/>
    <property type="match status" value="1"/>
</dbReference>
<sequence length="426" mass="43549">MADTRRVALLVAAVVAVFTVVIAVVATSTPPAGPPSDGTAVAATGGFERIHDRGLTGSNVSVGVVDVTGFNTGSTALSDQLRAARAFGTGSLDAGSTHGTAAATVVARIAPDSELYLASVGGIGDYERAVEWLRQQDVDVVVTTVSFYGRPGDGGGTVGRVTAEAVEDDMVVVAPSGNLATSHWRGTYDASSVENGTLQFADGATRTAIDGPTDVTVWLSWDSAHADEDYTVELYRTDGARPRLVARSQPYPADDTPNERIVADVSPGRYALVVAGPDEPTNATVRLLSPTHEFEHVSESGSVVAPGTGSDVLTVGAYNNRTGEVEPFSSRGPTLDGRTGVDVVAPNRRYATLTENGFVGSSAATSYVGGLVALLLDADPSLSPSHAELLVELTATDIGRPGVDYASGHGVVAPVNAVGAAANGTG</sequence>
<dbReference type="RefSeq" id="WP_310919078.1">
    <property type="nucleotide sequence ID" value="NZ_JAMQON010000002.1"/>
</dbReference>
<name>A0ABU2FB70_9EURY</name>
<dbReference type="Gene3D" id="3.40.50.200">
    <property type="entry name" value="Peptidase S8/S53 domain"/>
    <property type="match status" value="2"/>
</dbReference>
<reference evidence="7 8" key="1">
    <citation type="submission" date="2022-06" db="EMBL/GenBank/DDBJ databases">
        <title>Haloarcula sp. a new haloarchaeum isolate from saline soil.</title>
        <authorList>
            <person name="Strakova D."/>
            <person name="Galisteo C."/>
            <person name="Sanchez-Porro C."/>
            <person name="Ventosa A."/>
        </authorList>
    </citation>
    <scope>NUCLEOTIDE SEQUENCE [LARGE SCALE GENOMIC DNA]</scope>
    <source>
        <strain evidence="7 8">S1CR25-12</strain>
    </source>
</reference>
<accession>A0ABU2FB70</accession>
<feature type="domain" description="Peptidase S8/S53" evidence="6">
    <location>
        <begin position="299"/>
        <end position="410"/>
    </location>
</feature>
<comment type="caution">
    <text evidence="7">The sequence shown here is derived from an EMBL/GenBank/DDBJ whole genome shotgun (WGS) entry which is preliminary data.</text>
</comment>
<dbReference type="InterPro" id="IPR050131">
    <property type="entry name" value="Peptidase_S8_subtilisin-like"/>
</dbReference>
<feature type="active site" description="Charge relay system" evidence="5">
    <location>
        <position position="66"/>
    </location>
</feature>
<evidence type="ECO:0000313" key="8">
    <source>
        <dbReference type="Proteomes" id="UP001259659"/>
    </source>
</evidence>
<evidence type="ECO:0000256" key="4">
    <source>
        <dbReference type="ARBA" id="ARBA00022825"/>
    </source>
</evidence>
<dbReference type="PROSITE" id="PS51892">
    <property type="entry name" value="SUBTILASE"/>
    <property type="match status" value="1"/>
</dbReference>
<dbReference type="SUPFAM" id="SSF52743">
    <property type="entry name" value="Subtilisin-like"/>
    <property type="match status" value="1"/>
</dbReference>
<keyword evidence="2 5" id="KW-0645">Protease</keyword>
<comment type="similarity">
    <text evidence="1 5">Belongs to the peptidase S8 family.</text>
</comment>
<gene>
    <name evidence="7" type="ORF">NDI56_08680</name>
</gene>
<dbReference type="PANTHER" id="PTHR43806:SF11">
    <property type="entry name" value="CEREVISIN-RELATED"/>
    <property type="match status" value="1"/>
</dbReference>
<dbReference type="InterPro" id="IPR036852">
    <property type="entry name" value="Peptidase_S8/S53_dom_sf"/>
</dbReference>
<evidence type="ECO:0000256" key="5">
    <source>
        <dbReference type="PROSITE-ProRule" id="PRU01240"/>
    </source>
</evidence>
<dbReference type="Proteomes" id="UP001259659">
    <property type="component" value="Unassembled WGS sequence"/>
</dbReference>
<dbReference type="EMBL" id="JAMQON010000002">
    <property type="protein sequence ID" value="MDS0259466.1"/>
    <property type="molecule type" value="Genomic_DNA"/>
</dbReference>